<sequence>MAAKAAAQKPNVLFIMADDIGWFNASCYHGGVMGYETPNIDRIAREGAKFTDFYGQQSCTAGRAAFITGQSPIRTGLTKVGMPGATLGLSFEDPSVGNFMKYFGYATGQFGKNHLGDRNEHLPTVHGFDEFFGNLYHLNAEEEPYYDNWPKDPKFTKRFGPRGVLRCKATDKDDATVDEHFGKVGKQTIENTGPLPKERMETVDEEFLAAALDFIDRKHAAGEPWFCYFNPTRMHVFTHLKPSSKGKTGLGLYPDGMVELDGYVGQLLKKLDDLGVVDNTIVVFTTDNGAEVCTWPDGGTTPFRGEKDTNWEGGWRVPCVMRWPGVIEPGRVINEIASLQDFIPTFAAANGETELVEKVKKGFEMGGKTYKVHLDGENLLPFLSGRQDKSPREAFIYWSDDGDCLAMRVGRFKIVFTEQRTQGLEAWREPFSQMRIPRFFDLRADPFERGTESFLYDSWFMQQNYLMYGAPPLLMKWLESFKEFPPRARSASFSIDNVIEAMMPKS</sequence>
<proteinExistence type="predicted"/>
<dbReference type="EMBL" id="JAJGAK010000002">
    <property type="protein sequence ID" value="MCC8363606.1"/>
    <property type="molecule type" value="Genomic_DNA"/>
</dbReference>
<reference evidence="2" key="1">
    <citation type="submission" date="2021-10" db="EMBL/GenBank/DDBJ databases">
        <authorList>
            <person name="Lyu M."/>
            <person name="Wang X."/>
            <person name="Meng X."/>
            <person name="Xu K."/>
        </authorList>
    </citation>
    <scope>NUCLEOTIDE SEQUENCE</scope>
    <source>
        <strain evidence="2">A6</strain>
    </source>
</reference>
<dbReference type="InterPro" id="IPR000917">
    <property type="entry name" value="Sulfatase_N"/>
</dbReference>
<evidence type="ECO:0000259" key="1">
    <source>
        <dbReference type="Pfam" id="PF00884"/>
    </source>
</evidence>
<feature type="domain" description="Sulfatase N-terminal" evidence="1">
    <location>
        <begin position="10"/>
        <end position="348"/>
    </location>
</feature>
<dbReference type="Proteomes" id="UP001165293">
    <property type="component" value="Unassembled WGS sequence"/>
</dbReference>
<dbReference type="InterPro" id="IPR052701">
    <property type="entry name" value="GAG_Ulvan_Degrading_Sulfatases"/>
</dbReference>
<keyword evidence="3" id="KW-1185">Reference proteome</keyword>
<dbReference type="PANTHER" id="PTHR43751">
    <property type="entry name" value="SULFATASE"/>
    <property type="match status" value="1"/>
</dbReference>
<protein>
    <submittedName>
        <fullName evidence="2">Arylsulfatase</fullName>
    </submittedName>
</protein>
<dbReference type="RefSeq" id="WP_230527231.1">
    <property type="nucleotide sequence ID" value="NZ_JAJGAK010000002.1"/>
</dbReference>
<dbReference type="Gene3D" id="3.40.720.10">
    <property type="entry name" value="Alkaline Phosphatase, subunit A"/>
    <property type="match status" value="1"/>
</dbReference>
<dbReference type="SUPFAM" id="SSF53649">
    <property type="entry name" value="Alkaline phosphatase-like"/>
    <property type="match status" value="1"/>
</dbReference>
<accession>A0ABS8JJ27</accession>
<name>A0ABS8JJ27_9GAMM</name>
<dbReference type="CDD" id="cd16142">
    <property type="entry name" value="ARS_like"/>
    <property type="match status" value="1"/>
</dbReference>
<gene>
    <name evidence="2" type="ORF">LK996_11045</name>
</gene>
<evidence type="ECO:0000313" key="2">
    <source>
        <dbReference type="EMBL" id="MCC8363606.1"/>
    </source>
</evidence>
<dbReference type="PANTHER" id="PTHR43751:SF2">
    <property type="entry name" value="SULFATASE N-TERMINAL DOMAIN-CONTAINING PROTEIN"/>
    <property type="match status" value="1"/>
</dbReference>
<organism evidence="2 3">
    <name type="scientific">Noviluteimonas lactosilytica</name>
    <dbReference type="NCBI Taxonomy" id="2888523"/>
    <lineage>
        <taxon>Bacteria</taxon>
        <taxon>Pseudomonadati</taxon>
        <taxon>Pseudomonadota</taxon>
        <taxon>Gammaproteobacteria</taxon>
        <taxon>Lysobacterales</taxon>
        <taxon>Lysobacteraceae</taxon>
        <taxon>Noviluteimonas</taxon>
    </lineage>
</organism>
<dbReference type="InterPro" id="IPR017850">
    <property type="entry name" value="Alkaline_phosphatase_core_sf"/>
</dbReference>
<comment type="caution">
    <text evidence="2">The sequence shown here is derived from an EMBL/GenBank/DDBJ whole genome shotgun (WGS) entry which is preliminary data.</text>
</comment>
<evidence type="ECO:0000313" key="3">
    <source>
        <dbReference type="Proteomes" id="UP001165293"/>
    </source>
</evidence>
<dbReference type="Pfam" id="PF00884">
    <property type="entry name" value="Sulfatase"/>
    <property type="match status" value="1"/>
</dbReference>
<dbReference type="Gene3D" id="3.30.1120.10">
    <property type="match status" value="1"/>
</dbReference>